<keyword evidence="2 3" id="KW-0040">ANK repeat</keyword>
<dbReference type="AlphaFoldDB" id="A0A414Q0I2"/>
<evidence type="ECO:0000256" key="3">
    <source>
        <dbReference type="PROSITE-ProRule" id="PRU00023"/>
    </source>
</evidence>
<dbReference type="RefSeq" id="WP_117709313.1">
    <property type="nucleotide sequence ID" value="NZ_QRHL01000002.1"/>
</dbReference>
<sequence>MYKIGYIGNFETVPQVVEYIINSDIEKLEEEYKKGWDINKKIFIHEFAIETPLEIAIQCIKEEVIMWLLEKGVNVKAKIDDWGSPISSAGRFLSSDMCELLIKHGALENLTKRQYERIFADIYYGKKFENIDIFEKYGVTVKKYGNNCLREAVYDRNIELAQMFLDYGADINYHEYEMVFTDNSTPVMVAVQRNSFKLVKWLVEKGADITIKNKFGERPYTIAVLNKNQEMMDYIKSLEPVDFHNEEARKGIIKKYKLPKDMVEFFDKGNLKIEFSGNIDSKYIEFFKLEDTVEMTWKRKKYLSLVKDLENYWLHLLWYSKEKILYIFDGEHEEIYKIGDWSYFINNCEEIVGKFINGEL</sequence>
<dbReference type="Pfam" id="PF12796">
    <property type="entry name" value="Ank_2"/>
    <property type="match status" value="1"/>
</dbReference>
<name>A0A414Q0I2_FUSMR</name>
<evidence type="ECO:0000256" key="2">
    <source>
        <dbReference type="ARBA" id="ARBA00023043"/>
    </source>
</evidence>
<gene>
    <name evidence="4" type="ORF">DW663_02260</name>
</gene>
<dbReference type="Gene3D" id="1.25.40.20">
    <property type="entry name" value="Ankyrin repeat-containing domain"/>
    <property type="match status" value="1"/>
</dbReference>
<evidence type="ECO:0000313" key="5">
    <source>
        <dbReference type="Proteomes" id="UP000284676"/>
    </source>
</evidence>
<dbReference type="PANTHER" id="PTHR24180:SF45">
    <property type="entry name" value="POLY [ADP-RIBOSE] POLYMERASE TANKYRASE"/>
    <property type="match status" value="1"/>
</dbReference>
<organism evidence="4 5">
    <name type="scientific">Fusobacterium mortiferum</name>
    <dbReference type="NCBI Taxonomy" id="850"/>
    <lineage>
        <taxon>Bacteria</taxon>
        <taxon>Fusobacteriati</taxon>
        <taxon>Fusobacteriota</taxon>
        <taxon>Fusobacteriia</taxon>
        <taxon>Fusobacteriales</taxon>
        <taxon>Fusobacteriaceae</taxon>
        <taxon>Fusobacterium</taxon>
    </lineage>
</organism>
<keyword evidence="1" id="KW-0677">Repeat</keyword>
<comment type="caution">
    <text evidence="4">The sequence shown here is derived from an EMBL/GenBank/DDBJ whole genome shotgun (WGS) entry which is preliminary data.</text>
</comment>
<evidence type="ECO:0000256" key="1">
    <source>
        <dbReference type="ARBA" id="ARBA00022737"/>
    </source>
</evidence>
<protein>
    <submittedName>
        <fullName evidence="4">Ankyrin repeat domain-containing protein</fullName>
    </submittedName>
</protein>
<dbReference type="InterPro" id="IPR051637">
    <property type="entry name" value="Ank_repeat_dom-contain_49"/>
</dbReference>
<dbReference type="PANTHER" id="PTHR24180">
    <property type="entry name" value="CYCLIN-DEPENDENT KINASE INHIBITOR 2C-RELATED"/>
    <property type="match status" value="1"/>
</dbReference>
<accession>A0A414Q0I2</accession>
<proteinExistence type="predicted"/>
<dbReference type="SUPFAM" id="SSF48403">
    <property type="entry name" value="Ankyrin repeat"/>
    <property type="match status" value="1"/>
</dbReference>
<dbReference type="SMART" id="SM00248">
    <property type="entry name" value="ANK"/>
    <property type="match status" value="5"/>
</dbReference>
<evidence type="ECO:0000313" key="4">
    <source>
        <dbReference type="EMBL" id="RHF74310.1"/>
    </source>
</evidence>
<dbReference type="Proteomes" id="UP000284676">
    <property type="component" value="Unassembled WGS sequence"/>
</dbReference>
<dbReference type="InterPro" id="IPR036770">
    <property type="entry name" value="Ankyrin_rpt-contain_sf"/>
</dbReference>
<feature type="repeat" description="ANK" evidence="3">
    <location>
        <begin position="182"/>
        <end position="214"/>
    </location>
</feature>
<dbReference type="EMBL" id="QRHL01000002">
    <property type="protein sequence ID" value="RHF74310.1"/>
    <property type="molecule type" value="Genomic_DNA"/>
</dbReference>
<reference evidence="4 5" key="1">
    <citation type="submission" date="2018-08" db="EMBL/GenBank/DDBJ databases">
        <title>A genome reference for cultivated species of the human gut microbiota.</title>
        <authorList>
            <person name="Zou Y."/>
            <person name="Xue W."/>
            <person name="Luo G."/>
        </authorList>
    </citation>
    <scope>NUCLEOTIDE SEQUENCE [LARGE SCALE GENOMIC DNA]</scope>
    <source>
        <strain evidence="4 5">AM25-1</strain>
    </source>
</reference>
<feature type="repeat" description="ANK" evidence="3">
    <location>
        <begin position="144"/>
        <end position="176"/>
    </location>
</feature>
<dbReference type="PROSITE" id="PS50297">
    <property type="entry name" value="ANK_REP_REGION"/>
    <property type="match status" value="1"/>
</dbReference>
<dbReference type="InterPro" id="IPR002110">
    <property type="entry name" value="Ankyrin_rpt"/>
</dbReference>
<dbReference type="PROSITE" id="PS50088">
    <property type="entry name" value="ANK_REPEAT"/>
    <property type="match status" value="2"/>
</dbReference>